<feature type="domain" description="Ig-like" evidence="6">
    <location>
        <begin position="30"/>
        <end position="136"/>
    </location>
</feature>
<accession>A0A8T2KVN1</accession>
<feature type="compositionally biased region" description="Polar residues" evidence="4">
    <location>
        <begin position="159"/>
        <end position="170"/>
    </location>
</feature>
<dbReference type="InterPro" id="IPR013106">
    <property type="entry name" value="Ig_V-set"/>
</dbReference>
<dbReference type="PANTHER" id="PTHR11860:SF118">
    <property type="entry name" value="CMRF35-LIKE MOLECULE 3-RELATED"/>
    <property type="match status" value="1"/>
</dbReference>
<evidence type="ECO:0000256" key="5">
    <source>
        <dbReference type="SAM" id="Phobius"/>
    </source>
</evidence>
<proteinExistence type="predicted"/>
<keyword evidence="2 5" id="KW-0812">Transmembrane</keyword>
<dbReference type="InterPro" id="IPR003599">
    <property type="entry name" value="Ig_sub"/>
</dbReference>
<feature type="region of interest" description="Disordered" evidence="4">
    <location>
        <begin position="291"/>
        <end position="312"/>
    </location>
</feature>
<gene>
    <name evidence="7" type="primary">CD300LB</name>
    <name evidence="7" type="ORF">AMEX_G24644</name>
</gene>
<keyword evidence="5" id="KW-1133">Transmembrane helix</keyword>
<protein>
    <submittedName>
        <fullName evidence="7">CMRF35-like molecule 6</fullName>
    </submittedName>
</protein>
<evidence type="ECO:0000313" key="8">
    <source>
        <dbReference type="Proteomes" id="UP000752171"/>
    </source>
</evidence>
<evidence type="ECO:0000256" key="4">
    <source>
        <dbReference type="SAM" id="MobiDB-lite"/>
    </source>
</evidence>
<dbReference type="AlphaFoldDB" id="A0A8T2KVN1"/>
<evidence type="ECO:0000313" key="7">
    <source>
        <dbReference type="EMBL" id="KAG9262779.1"/>
    </source>
</evidence>
<dbReference type="InterPro" id="IPR050671">
    <property type="entry name" value="CD300_family_receptors"/>
</dbReference>
<dbReference type="InterPro" id="IPR007110">
    <property type="entry name" value="Ig-like_dom"/>
</dbReference>
<dbReference type="SMART" id="SM00409">
    <property type="entry name" value="IG"/>
    <property type="match status" value="1"/>
</dbReference>
<dbReference type="InterPro" id="IPR036179">
    <property type="entry name" value="Ig-like_dom_sf"/>
</dbReference>
<comment type="caution">
    <text evidence="7">The sequence shown here is derived from an EMBL/GenBank/DDBJ whole genome shotgun (WGS) entry which is preliminary data.</text>
</comment>
<dbReference type="Pfam" id="PF07686">
    <property type="entry name" value="V-set"/>
    <property type="match status" value="1"/>
</dbReference>
<dbReference type="GO" id="GO:0005886">
    <property type="term" value="C:plasma membrane"/>
    <property type="evidence" value="ECO:0007669"/>
    <property type="project" value="TreeGrafter"/>
</dbReference>
<dbReference type="PANTHER" id="PTHR11860">
    <property type="entry name" value="POLYMERIC-IMMUNOGLOBULIN RECEPTOR"/>
    <property type="match status" value="1"/>
</dbReference>
<organism evidence="7 8">
    <name type="scientific">Astyanax mexicanus</name>
    <name type="common">Blind cave fish</name>
    <name type="synonym">Astyanax fasciatus mexicanus</name>
    <dbReference type="NCBI Taxonomy" id="7994"/>
    <lineage>
        <taxon>Eukaryota</taxon>
        <taxon>Metazoa</taxon>
        <taxon>Chordata</taxon>
        <taxon>Craniata</taxon>
        <taxon>Vertebrata</taxon>
        <taxon>Euteleostomi</taxon>
        <taxon>Actinopterygii</taxon>
        <taxon>Neopterygii</taxon>
        <taxon>Teleostei</taxon>
        <taxon>Ostariophysi</taxon>
        <taxon>Characiformes</taxon>
        <taxon>Characoidei</taxon>
        <taxon>Acestrorhamphidae</taxon>
        <taxon>Acestrorhamphinae</taxon>
        <taxon>Astyanax</taxon>
    </lineage>
</organism>
<dbReference type="PROSITE" id="PS50835">
    <property type="entry name" value="IG_LIKE"/>
    <property type="match status" value="1"/>
</dbReference>
<dbReference type="Proteomes" id="UP000752171">
    <property type="component" value="Unassembled WGS sequence"/>
</dbReference>
<feature type="transmembrane region" description="Helical" evidence="5">
    <location>
        <begin position="186"/>
        <end position="208"/>
    </location>
</feature>
<comment type="subcellular location">
    <subcellularLocation>
        <location evidence="1">Membrane</location>
    </subcellularLocation>
</comment>
<dbReference type="CDD" id="cd05716">
    <property type="entry name" value="IgV_pIgR_like"/>
    <property type="match status" value="1"/>
</dbReference>
<dbReference type="Gene3D" id="2.60.40.10">
    <property type="entry name" value="Immunoglobulins"/>
    <property type="match status" value="1"/>
</dbReference>
<evidence type="ECO:0000256" key="2">
    <source>
        <dbReference type="ARBA" id="ARBA00022692"/>
    </source>
</evidence>
<feature type="region of interest" description="Disordered" evidence="4">
    <location>
        <begin position="230"/>
        <end position="253"/>
    </location>
</feature>
<dbReference type="InterPro" id="IPR013783">
    <property type="entry name" value="Ig-like_fold"/>
</dbReference>
<feature type="region of interest" description="Disordered" evidence="4">
    <location>
        <begin position="135"/>
        <end position="178"/>
    </location>
</feature>
<evidence type="ECO:0000259" key="6">
    <source>
        <dbReference type="PROSITE" id="PS50835"/>
    </source>
</evidence>
<keyword evidence="3 5" id="KW-0472">Membrane</keyword>
<name>A0A8T2KVN1_ASTMX</name>
<evidence type="ECO:0000256" key="1">
    <source>
        <dbReference type="ARBA" id="ARBA00004370"/>
    </source>
</evidence>
<dbReference type="GO" id="GO:0004888">
    <property type="term" value="F:transmembrane signaling receptor activity"/>
    <property type="evidence" value="ECO:0007669"/>
    <property type="project" value="TreeGrafter"/>
</dbReference>
<dbReference type="EMBL" id="JAICCE010000021">
    <property type="protein sequence ID" value="KAG9262779.1"/>
    <property type="molecule type" value="Genomic_DNA"/>
</dbReference>
<reference evidence="7 8" key="1">
    <citation type="submission" date="2021-07" db="EMBL/GenBank/DDBJ databases">
        <authorList>
            <person name="Imarazene B."/>
            <person name="Zahm M."/>
            <person name="Klopp C."/>
            <person name="Cabau C."/>
            <person name="Beille S."/>
            <person name="Jouanno E."/>
            <person name="Castinel A."/>
            <person name="Lluch J."/>
            <person name="Gil L."/>
            <person name="Kuchtly C."/>
            <person name="Lopez Roques C."/>
            <person name="Donnadieu C."/>
            <person name="Parrinello H."/>
            <person name="Journot L."/>
            <person name="Du K."/>
            <person name="Schartl M."/>
            <person name="Retaux S."/>
            <person name="Guiguen Y."/>
        </authorList>
    </citation>
    <scope>NUCLEOTIDE SEQUENCE [LARGE SCALE GENOMIC DNA]</scope>
    <source>
        <strain evidence="7">Pach_M1</strain>
        <tissue evidence="7">Testis</tissue>
    </source>
</reference>
<sequence length="407" mass="44881">MLVIGRDKGDIALESSAGISDVPPVIGHRGRSVQIRCSYDSGYETYMKYLCRGECSTLPWETKDIPVKSGSTAKDQRFSLKDDTAARVFTVTITDLRPEDAGQYWCGIQRSLPQRDVYTQILLHVEMGSTESTTVSSVYTSPTSPPPFPTTESIDPSVVQPSTPSLSVSASIHPETAQQPPSPGFIILYVLVSLLFSGFALSVLVLFCKRRRNITTSSVALRSLATERNIATNEDTTNNENDPPENDDSTEINPVYHTVNSNPYQLDPLYASVKPKTIQIDPIYLSENHTSQSDPVCQSLNRSSSQSDPVYQSLNCTSPSDSVYQTLNPSINQSDPVYHSINLNTNQSDSLYQSLNPNTNQSDSVYQSLNHNTNQSDSVYQSLNHNTNQSDSVYQSLNHNTNQSDSV</sequence>
<evidence type="ECO:0000256" key="3">
    <source>
        <dbReference type="ARBA" id="ARBA00023136"/>
    </source>
</evidence>
<dbReference type="SUPFAM" id="SSF48726">
    <property type="entry name" value="Immunoglobulin"/>
    <property type="match status" value="1"/>
</dbReference>
<feature type="compositionally biased region" description="Low complexity" evidence="4">
    <location>
        <begin position="232"/>
        <end position="241"/>
    </location>
</feature>